<dbReference type="InterPro" id="IPR034746">
    <property type="entry name" value="POTRA"/>
</dbReference>
<dbReference type="PANTHER" id="PTHR37820">
    <property type="entry name" value="CELL DIVISION PROTEIN DIVIB"/>
    <property type="match status" value="1"/>
</dbReference>
<dbReference type="PROSITE" id="PS51779">
    <property type="entry name" value="POTRA"/>
    <property type="match status" value="1"/>
</dbReference>
<keyword evidence="12" id="KW-1185">Reference proteome</keyword>
<evidence type="ECO:0000256" key="9">
    <source>
        <dbReference type="SAM" id="MobiDB-lite"/>
    </source>
</evidence>
<feature type="domain" description="POTRA" evidence="10">
    <location>
        <begin position="50"/>
        <end position="118"/>
    </location>
</feature>
<dbReference type="Gene3D" id="3.10.20.310">
    <property type="entry name" value="membrane protein fhac"/>
    <property type="match status" value="1"/>
</dbReference>
<comment type="function">
    <text evidence="8">Cell division protein that may be involved in stabilizing or promoting the assembly of the division complex.</text>
</comment>
<comment type="similarity">
    <text evidence="8">Belongs to the FtsQ/DivIB family. DivIB subfamily.</text>
</comment>
<proteinExistence type="inferred from homology"/>
<sequence>MGKDKVLDMEHKLPQLQAERKRRTKRRFIIYLAVFTFLIALVLYFQSSFSHVQRVEVQGNDTLSREEVIDMSGLSSEVSIWNLNKEERVEEIENHDVVLSADFSRSFPNTVNISIEEHEIVAYLYQSNGSIPVLSTGALNENADVEAGNAPILRDFNDQTLINQAAEELSKMAPHISARISDIIHTPVENDSSRITLLMNDGHTVSSTLTNFASRMVPYPAVVQQLDEDADGIIHMRINPYFESFDEEDAEEVDNIEEEEEINVENE</sequence>
<evidence type="ECO:0000313" key="11">
    <source>
        <dbReference type="EMBL" id="SDN25114.1"/>
    </source>
</evidence>
<dbReference type="Proteomes" id="UP000198778">
    <property type="component" value="Unassembled WGS sequence"/>
</dbReference>
<dbReference type="AlphaFoldDB" id="A0A1G9ZVI7"/>
<name>A0A1G9ZVI7_9BACI</name>
<dbReference type="Gene3D" id="3.40.50.10960">
    <property type="match status" value="1"/>
</dbReference>
<keyword evidence="5 8" id="KW-1133">Transmembrane helix</keyword>
<dbReference type="Pfam" id="PF03799">
    <property type="entry name" value="FtsQ_DivIB_C"/>
    <property type="match status" value="1"/>
</dbReference>
<protein>
    <recommendedName>
        <fullName evidence="8">Cell division protein DivIB</fullName>
    </recommendedName>
</protein>
<dbReference type="GO" id="GO:0043093">
    <property type="term" value="P:FtsZ-dependent cytokinesis"/>
    <property type="evidence" value="ECO:0007669"/>
    <property type="project" value="UniProtKB-UniRule"/>
</dbReference>
<evidence type="ECO:0000256" key="4">
    <source>
        <dbReference type="ARBA" id="ARBA00022692"/>
    </source>
</evidence>
<evidence type="ECO:0000256" key="1">
    <source>
        <dbReference type="ARBA" id="ARBA00004370"/>
    </source>
</evidence>
<dbReference type="GO" id="GO:0005886">
    <property type="term" value="C:plasma membrane"/>
    <property type="evidence" value="ECO:0007669"/>
    <property type="project" value="UniProtKB-SubCell"/>
</dbReference>
<keyword evidence="4 8" id="KW-0812">Transmembrane</keyword>
<feature type="region of interest" description="Disordered" evidence="9">
    <location>
        <begin position="247"/>
        <end position="267"/>
    </location>
</feature>
<evidence type="ECO:0000256" key="7">
    <source>
        <dbReference type="ARBA" id="ARBA00023306"/>
    </source>
</evidence>
<dbReference type="HAMAP" id="MF_00912">
    <property type="entry name" value="DivIB"/>
    <property type="match status" value="1"/>
</dbReference>
<dbReference type="InterPro" id="IPR026580">
    <property type="entry name" value="DivIB"/>
</dbReference>
<evidence type="ECO:0000256" key="2">
    <source>
        <dbReference type="ARBA" id="ARBA00022475"/>
    </source>
</evidence>
<dbReference type="EMBL" id="FNIL01000001">
    <property type="protein sequence ID" value="SDN25114.1"/>
    <property type="molecule type" value="Genomic_DNA"/>
</dbReference>
<gene>
    <name evidence="8" type="primary">divIB</name>
    <name evidence="11" type="ORF">SAMN04488053_101249</name>
</gene>
<dbReference type="RefSeq" id="WP_175444142.1">
    <property type="nucleotide sequence ID" value="NZ_FNIL01000001.1"/>
</dbReference>
<evidence type="ECO:0000313" key="12">
    <source>
        <dbReference type="Proteomes" id="UP000198778"/>
    </source>
</evidence>
<organism evidence="11 12">
    <name type="scientific">Alkalicoccus daliensis</name>
    <dbReference type="NCBI Taxonomy" id="745820"/>
    <lineage>
        <taxon>Bacteria</taxon>
        <taxon>Bacillati</taxon>
        <taxon>Bacillota</taxon>
        <taxon>Bacilli</taxon>
        <taxon>Bacillales</taxon>
        <taxon>Bacillaceae</taxon>
        <taxon>Alkalicoccus</taxon>
    </lineage>
</organism>
<keyword evidence="7 8" id="KW-0131">Cell cycle</keyword>
<keyword evidence="3 8" id="KW-0132">Cell division</keyword>
<evidence type="ECO:0000256" key="8">
    <source>
        <dbReference type="HAMAP-Rule" id="MF_00912"/>
    </source>
</evidence>
<dbReference type="STRING" id="745820.SAMN04488053_101249"/>
<dbReference type="Pfam" id="PF08478">
    <property type="entry name" value="POTRA_1"/>
    <property type="match status" value="1"/>
</dbReference>
<accession>A0A1G9ZVI7</accession>
<evidence type="ECO:0000259" key="10">
    <source>
        <dbReference type="PROSITE" id="PS51779"/>
    </source>
</evidence>
<keyword evidence="2 8" id="KW-1003">Cell membrane</keyword>
<keyword evidence="6 8" id="KW-0472">Membrane</keyword>
<feature type="transmembrane region" description="Helical" evidence="8">
    <location>
        <begin position="28"/>
        <end position="45"/>
    </location>
</feature>
<dbReference type="InterPro" id="IPR005548">
    <property type="entry name" value="Cell_div_FtsQ/DivIB_C"/>
</dbReference>
<evidence type="ECO:0000256" key="6">
    <source>
        <dbReference type="ARBA" id="ARBA00023136"/>
    </source>
</evidence>
<dbReference type="InterPro" id="IPR050487">
    <property type="entry name" value="FtsQ_DivIB"/>
</dbReference>
<evidence type="ECO:0000256" key="5">
    <source>
        <dbReference type="ARBA" id="ARBA00022989"/>
    </source>
</evidence>
<dbReference type="GO" id="GO:0032153">
    <property type="term" value="C:cell division site"/>
    <property type="evidence" value="ECO:0007669"/>
    <property type="project" value="UniProtKB-UniRule"/>
</dbReference>
<evidence type="ECO:0000256" key="3">
    <source>
        <dbReference type="ARBA" id="ARBA00022618"/>
    </source>
</evidence>
<comment type="subcellular location">
    <subcellularLocation>
        <location evidence="8">Cell membrane</location>
        <topology evidence="8">Single-pass type II membrane protein</topology>
    </subcellularLocation>
    <subcellularLocation>
        <location evidence="1">Membrane</location>
    </subcellularLocation>
    <text evidence="8">Localizes to the division septum.</text>
</comment>
<reference evidence="12" key="1">
    <citation type="submission" date="2016-10" db="EMBL/GenBank/DDBJ databases">
        <authorList>
            <person name="Varghese N."/>
            <person name="Submissions S."/>
        </authorList>
    </citation>
    <scope>NUCLEOTIDE SEQUENCE [LARGE SCALE GENOMIC DNA]</scope>
    <source>
        <strain evidence="12">CGMCC 1.10369</strain>
    </source>
</reference>
<dbReference type="InterPro" id="IPR013685">
    <property type="entry name" value="POTRA_FtsQ_type"/>
</dbReference>
<dbReference type="PANTHER" id="PTHR37820:SF1">
    <property type="entry name" value="CELL DIVISION PROTEIN FTSQ"/>
    <property type="match status" value="1"/>
</dbReference>